<keyword evidence="2" id="KW-0238">DNA-binding</keyword>
<keyword evidence="3" id="KW-0804">Transcription</keyword>
<sequence>MIDPLAEVVTLLQPGAPFSKRVSGAGRWRVRRAEAGRPFYCAVLEGSCRLAIDGRAPMVLQQGDFVLIPSAFDFTVSSLEPPPGRRDTAHVVLPDGEIRHGNPSGPPDVRMLVGYCVFASPDASLLVPLLPQFVHIRGERRLSTLVELVSEESRERRPAREVILARLLEVLLIEALRSTVGTEASPGLLRGLTDERLAVAIRRMHESPTQAWTVAQLAKEAALSRSTFFERFSRAVGVAPMEYLLGWRMALAKNLLRRKEVTVAEVAEQVGYSSASTFSVAFTRHVGLPPTHYAREQAELRQP</sequence>
<dbReference type="EMBL" id="CP071090">
    <property type="protein sequence ID" value="QSQ19164.1"/>
    <property type="molecule type" value="Genomic_DNA"/>
</dbReference>
<dbReference type="Gene3D" id="1.10.10.60">
    <property type="entry name" value="Homeodomain-like"/>
    <property type="match status" value="2"/>
</dbReference>
<dbReference type="RefSeq" id="WP_206720752.1">
    <property type="nucleotide sequence ID" value="NZ_CP071090.1"/>
</dbReference>
<dbReference type="InterPro" id="IPR032783">
    <property type="entry name" value="AraC_lig"/>
</dbReference>
<evidence type="ECO:0000313" key="6">
    <source>
        <dbReference type="Proteomes" id="UP000662747"/>
    </source>
</evidence>
<name>A0ABX7NLB1_9BACT</name>
<protein>
    <submittedName>
        <fullName evidence="5">AraC family transcriptional regulator</fullName>
    </submittedName>
</protein>
<dbReference type="PROSITE" id="PS01124">
    <property type="entry name" value="HTH_ARAC_FAMILY_2"/>
    <property type="match status" value="1"/>
</dbReference>
<organism evidence="5 6">
    <name type="scientific">Pyxidicoccus parkwayensis</name>
    <dbReference type="NCBI Taxonomy" id="2813578"/>
    <lineage>
        <taxon>Bacteria</taxon>
        <taxon>Pseudomonadati</taxon>
        <taxon>Myxococcota</taxon>
        <taxon>Myxococcia</taxon>
        <taxon>Myxococcales</taxon>
        <taxon>Cystobacterineae</taxon>
        <taxon>Myxococcaceae</taxon>
        <taxon>Pyxidicoccus</taxon>
    </lineage>
</organism>
<dbReference type="SMART" id="SM00342">
    <property type="entry name" value="HTH_ARAC"/>
    <property type="match status" value="1"/>
</dbReference>
<dbReference type="Pfam" id="PF12852">
    <property type="entry name" value="Cupin_6"/>
    <property type="match status" value="1"/>
</dbReference>
<dbReference type="InterPro" id="IPR018060">
    <property type="entry name" value="HTH_AraC"/>
</dbReference>
<dbReference type="PANTHER" id="PTHR46796:SF13">
    <property type="entry name" value="HTH-TYPE TRANSCRIPTIONAL ACTIVATOR RHAS"/>
    <property type="match status" value="1"/>
</dbReference>
<dbReference type="PANTHER" id="PTHR46796">
    <property type="entry name" value="HTH-TYPE TRANSCRIPTIONAL ACTIVATOR RHAS-RELATED"/>
    <property type="match status" value="1"/>
</dbReference>
<dbReference type="Proteomes" id="UP000662747">
    <property type="component" value="Chromosome"/>
</dbReference>
<feature type="domain" description="HTH araC/xylS-type" evidence="4">
    <location>
        <begin position="195"/>
        <end position="296"/>
    </location>
</feature>
<dbReference type="InterPro" id="IPR018062">
    <property type="entry name" value="HTH_AraC-typ_CS"/>
</dbReference>
<dbReference type="InterPro" id="IPR050204">
    <property type="entry name" value="AraC_XylS_family_regulators"/>
</dbReference>
<dbReference type="PROSITE" id="PS00041">
    <property type="entry name" value="HTH_ARAC_FAMILY_1"/>
    <property type="match status" value="1"/>
</dbReference>
<evidence type="ECO:0000256" key="1">
    <source>
        <dbReference type="ARBA" id="ARBA00023015"/>
    </source>
</evidence>
<dbReference type="PRINTS" id="PR00032">
    <property type="entry name" value="HTHARAC"/>
</dbReference>
<gene>
    <name evidence="5" type="ORF">JY651_27880</name>
</gene>
<keyword evidence="1" id="KW-0805">Transcription regulation</keyword>
<dbReference type="InterPro" id="IPR009057">
    <property type="entry name" value="Homeodomain-like_sf"/>
</dbReference>
<dbReference type="SUPFAM" id="SSF46689">
    <property type="entry name" value="Homeodomain-like"/>
    <property type="match status" value="2"/>
</dbReference>
<evidence type="ECO:0000313" key="5">
    <source>
        <dbReference type="EMBL" id="QSQ19164.1"/>
    </source>
</evidence>
<accession>A0ABX7NLB1</accession>
<evidence type="ECO:0000256" key="2">
    <source>
        <dbReference type="ARBA" id="ARBA00023125"/>
    </source>
</evidence>
<dbReference type="InterPro" id="IPR020449">
    <property type="entry name" value="Tscrpt_reg_AraC-type_HTH"/>
</dbReference>
<keyword evidence="6" id="KW-1185">Reference proteome</keyword>
<evidence type="ECO:0000259" key="4">
    <source>
        <dbReference type="PROSITE" id="PS01124"/>
    </source>
</evidence>
<reference evidence="5 6" key="1">
    <citation type="submission" date="2021-02" db="EMBL/GenBank/DDBJ databases">
        <title>De Novo genome assembly of isolated myxobacteria.</title>
        <authorList>
            <person name="Stevens D.C."/>
        </authorList>
    </citation>
    <scope>NUCLEOTIDE SEQUENCE [LARGE SCALE GENOMIC DNA]</scope>
    <source>
        <strain evidence="6">SCPEA02</strain>
    </source>
</reference>
<evidence type="ECO:0000256" key="3">
    <source>
        <dbReference type="ARBA" id="ARBA00023163"/>
    </source>
</evidence>
<proteinExistence type="predicted"/>
<dbReference type="Pfam" id="PF12833">
    <property type="entry name" value="HTH_18"/>
    <property type="match status" value="1"/>
</dbReference>